<proteinExistence type="predicted"/>
<dbReference type="PANTHER" id="PTHR46586">
    <property type="entry name" value="ANKYRIN REPEAT-CONTAINING PROTEIN"/>
    <property type="match status" value="1"/>
</dbReference>
<evidence type="ECO:0008006" key="4">
    <source>
        <dbReference type="Google" id="ProtNLM"/>
    </source>
</evidence>
<evidence type="ECO:0000313" key="2">
    <source>
        <dbReference type="EMBL" id="ORZ33479.1"/>
    </source>
</evidence>
<dbReference type="SUPFAM" id="SSF140860">
    <property type="entry name" value="Pseudo ankyrin repeat-like"/>
    <property type="match status" value="2"/>
</dbReference>
<gene>
    <name evidence="2" type="ORF">BCR44DRAFT_1462417</name>
</gene>
<dbReference type="EMBL" id="MCFL01000035">
    <property type="protein sequence ID" value="ORZ33479.1"/>
    <property type="molecule type" value="Genomic_DNA"/>
</dbReference>
<dbReference type="InterPro" id="IPR052050">
    <property type="entry name" value="SecEffector_AnkRepeat"/>
</dbReference>
<feature type="region of interest" description="Disordered" evidence="1">
    <location>
        <begin position="159"/>
        <end position="185"/>
    </location>
</feature>
<comment type="caution">
    <text evidence="2">The sequence shown here is derived from an EMBL/GenBank/DDBJ whole genome shotgun (WGS) entry which is preliminary data.</text>
</comment>
<organism evidence="2 3">
    <name type="scientific">Catenaria anguillulae PL171</name>
    <dbReference type="NCBI Taxonomy" id="765915"/>
    <lineage>
        <taxon>Eukaryota</taxon>
        <taxon>Fungi</taxon>
        <taxon>Fungi incertae sedis</taxon>
        <taxon>Blastocladiomycota</taxon>
        <taxon>Blastocladiomycetes</taxon>
        <taxon>Blastocladiales</taxon>
        <taxon>Catenariaceae</taxon>
        <taxon>Catenaria</taxon>
    </lineage>
</organism>
<dbReference type="PANTHER" id="PTHR46586:SF3">
    <property type="entry name" value="ANKYRIN REPEAT-CONTAINING PROTEIN"/>
    <property type="match status" value="1"/>
</dbReference>
<evidence type="ECO:0000256" key="1">
    <source>
        <dbReference type="SAM" id="MobiDB-lite"/>
    </source>
</evidence>
<keyword evidence="3" id="KW-1185">Reference proteome</keyword>
<protein>
    <recommendedName>
        <fullName evidence="4">Ankyrin repeat-containing domain protein</fullName>
    </recommendedName>
</protein>
<dbReference type="Gene3D" id="1.25.40.20">
    <property type="entry name" value="Ankyrin repeat-containing domain"/>
    <property type="match status" value="1"/>
</dbReference>
<dbReference type="InterPro" id="IPR036770">
    <property type="entry name" value="Ankyrin_rpt-contain_sf"/>
</dbReference>
<evidence type="ECO:0000313" key="3">
    <source>
        <dbReference type="Proteomes" id="UP000193411"/>
    </source>
</evidence>
<dbReference type="Proteomes" id="UP000193411">
    <property type="component" value="Unassembled WGS sequence"/>
</dbReference>
<sequence>MPASTSPELIEYVLDELFLIAAKSIRDSPATLSKLLLVRPESSSSYSHQCAMRQVILPQLPWCSIDNASATGNTRALEWWLSSPATRRPTFTANYSNVALDSASAAGHVQVLDLWFASSLPLKYTAAAVDAASANGMVAVLDRWYERVHRPVSLDLAAPATPGDRCRSTSAERPGPPKPADERESGQLMYTENAMGLASKHGHLDVLQWWLHKHQSNGLLLKFTSHAINWACLNGHRSVVKWWKDNLDIGNLKFDLNFTGLALFAAVSNDPTGLELWQEFGLSPIVCAPMYISFAAEKGAVAVLDWWLRRSGTPIEYGHEAMDIASAYGQLDVLQWFAGSGLELKYTAVALDSAIRAQNDEVVSWWMESGLEVKSQIMSSKYLPSCAYL</sequence>
<dbReference type="AlphaFoldDB" id="A0A1Y2HG12"/>
<accession>A0A1Y2HG12</accession>
<reference evidence="2 3" key="1">
    <citation type="submission" date="2016-07" db="EMBL/GenBank/DDBJ databases">
        <title>Pervasive Adenine N6-methylation of Active Genes in Fungi.</title>
        <authorList>
            <consortium name="DOE Joint Genome Institute"/>
            <person name="Mondo S.J."/>
            <person name="Dannebaum R.O."/>
            <person name="Kuo R.C."/>
            <person name="Labutti K."/>
            <person name="Haridas S."/>
            <person name="Kuo A."/>
            <person name="Salamov A."/>
            <person name="Ahrendt S.R."/>
            <person name="Lipzen A."/>
            <person name="Sullivan W."/>
            <person name="Andreopoulos W.B."/>
            <person name="Clum A."/>
            <person name="Lindquist E."/>
            <person name="Daum C."/>
            <person name="Ramamoorthy G.K."/>
            <person name="Gryganskyi A."/>
            <person name="Culley D."/>
            <person name="Magnuson J.K."/>
            <person name="James T.Y."/>
            <person name="O'Malley M.A."/>
            <person name="Stajich J.E."/>
            <person name="Spatafora J.W."/>
            <person name="Visel A."/>
            <person name="Grigoriev I.V."/>
        </authorList>
    </citation>
    <scope>NUCLEOTIDE SEQUENCE [LARGE SCALE GENOMIC DNA]</scope>
    <source>
        <strain evidence="2 3">PL171</strain>
    </source>
</reference>
<name>A0A1Y2HG12_9FUNG</name>
<dbReference type="OrthoDB" id="60283at2759"/>